<organism evidence="1 2">
    <name type="scientific">Albugo candida</name>
    <dbReference type="NCBI Taxonomy" id="65357"/>
    <lineage>
        <taxon>Eukaryota</taxon>
        <taxon>Sar</taxon>
        <taxon>Stramenopiles</taxon>
        <taxon>Oomycota</taxon>
        <taxon>Peronosporomycetes</taxon>
        <taxon>Albuginales</taxon>
        <taxon>Albuginaceae</taxon>
        <taxon>Albugo</taxon>
    </lineage>
</organism>
<gene>
    <name evidence="1" type="ORF">BN9_129710</name>
</gene>
<dbReference type="AlphaFoldDB" id="A0A024FWV9"/>
<dbReference type="EMBL" id="CAIX01001079">
    <property type="protein sequence ID" value="CCI11476.1"/>
    <property type="molecule type" value="Genomic_DNA"/>
</dbReference>
<reference evidence="1 2" key="1">
    <citation type="submission" date="2012-05" db="EMBL/GenBank/DDBJ databases">
        <title>Recombination and specialization in a pathogen metapopulation.</title>
        <authorList>
            <person name="Gardiner A."/>
            <person name="Kemen E."/>
            <person name="Schultz-Larsen T."/>
            <person name="MacLean D."/>
            <person name="Van Oosterhout C."/>
            <person name="Jones J.D.G."/>
        </authorList>
    </citation>
    <scope>NUCLEOTIDE SEQUENCE [LARGE SCALE GENOMIC DNA]</scope>
    <source>
        <strain evidence="1 2">Ac Nc2</strain>
    </source>
</reference>
<dbReference type="Proteomes" id="UP000053237">
    <property type="component" value="Unassembled WGS sequence"/>
</dbReference>
<evidence type="ECO:0000313" key="1">
    <source>
        <dbReference type="EMBL" id="CCI11476.1"/>
    </source>
</evidence>
<comment type="caution">
    <text evidence="1">The sequence shown here is derived from an EMBL/GenBank/DDBJ whole genome shotgun (WGS) entry which is preliminary data.</text>
</comment>
<protein>
    <submittedName>
        <fullName evidence="1">Uncharacterized protein</fullName>
    </submittedName>
</protein>
<dbReference type="STRING" id="65357.A0A024FWV9"/>
<accession>A0A024FWV9</accession>
<proteinExistence type="predicted"/>
<sequence length="263" mass="30559">MVCSDDYENEELRGKPNGVKAVLSERGLWQPGLCLVCPSDVRCSDTLSCCARTVMSRQPDFVAQRGLLEEYARKHCNYFWAGLQETVSSAMSSISLTTIRRFACKTQRYMDVFRKNLSGKAAEYAVKKYRSHRRIPVSVLMNVNAFFKLDYRYTHNQQRKYCLFLDVRPNFHSSIHNHENCRTSKAFNFVKNKFCKNPTLLPESHGNFLLRYVDIFLFKWTSQHKVFTSKLSQFGIPTFVSNRVQHKLNETAADSRNCCPLIY</sequence>
<name>A0A024FWV9_9STRA</name>
<evidence type="ECO:0000313" key="2">
    <source>
        <dbReference type="Proteomes" id="UP000053237"/>
    </source>
</evidence>
<dbReference type="OrthoDB" id="61851at2759"/>
<dbReference type="InParanoid" id="A0A024FWV9"/>
<keyword evidence="2" id="KW-1185">Reference proteome</keyword>